<evidence type="ECO:0000259" key="2">
    <source>
        <dbReference type="Pfam" id="PF18809"/>
    </source>
</evidence>
<protein>
    <recommendedName>
        <fullName evidence="2">Phage-Barnase-EndoU-ColicinE5/D-RelE-like nuclease domain-containing protein</fullName>
    </recommendedName>
</protein>
<name>A0A378N9Y6_MANHA</name>
<proteinExistence type="predicted"/>
<dbReference type="Proteomes" id="UP000254031">
    <property type="component" value="Unassembled WGS sequence"/>
</dbReference>
<accession>A0A378N9Y6</accession>
<dbReference type="Pfam" id="PF18809">
    <property type="entry name" value="PBECR1"/>
    <property type="match status" value="1"/>
</dbReference>
<feature type="compositionally biased region" description="Polar residues" evidence="1">
    <location>
        <begin position="208"/>
        <end position="220"/>
    </location>
</feature>
<organism evidence="3 4">
    <name type="scientific">Mannheimia haemolytica</name>
    <name type="common">Pasteurella haemolytica</name>
    <dbReference type="NCBI Taxonomy" id="75985"/>
    <lineage>
        <taxon>Bacteria</taxon>
        <taxon>Pseudomonadati</taxon>
        <taxon>Pseudomonadota</taxon>
        <taxon>Gammaproteobacteria</taxon>
        <taxon>Pasteurellales</taxon>
        <taxon>Pasteurellaceae</taxon>
        <taxon>Mannheimia</taxon>
    </lineage>
</organism>
<reference evidence="3 4" key="1">
    <citation type="submission" date="2018-06" db="EMBL/GenBank/DDBJ databases">
        <authorList>
            <consortium name="Pathogen Informatics"/>
            <person name="Doyle S."/>
        </authorList>
    </citation>
    <scope>NUCLEOTIDE SEQUENCE [LARGE SCALE GENOMIC DNA]</scope>
    <source>
        <strain evidence="3 4">NCTC9380</strain>
    </source>
</reference>
<dbReference type="AlphaFoldDB" id="A0A378N9Y6"/>
<evidence type="ECO:0000313" key="4">
    <source>
        <dbReference type="Proteomes" id="UP000254031"/>
    </source>
</evidence>
<feature type="domain" description="Phage-Barnase-EndoU-ColicinE5/D-RelE-like nuclease" evidence="2">
    <location>
        <begin position="74"/>
        <end position="178"/>
    </location>
</feature>
<evidence type="ECO:0000313" key="3">
    <source>
        <dbReference type="EMBL" id="STY65234.1"/>
    </source>
</evidence>
<feature type="compositionally biased region" description="Polar residues" evidence="1">
    <location>
        <begin position="191"/>
        <end position="200"/>
    </location>
</feature>
<feature type="region of interest" description="Disordered" evidence="1">
    <location>
        <begin position="27"/>
        <end position="46"/>
    </location>
</feature>
<dbReference type="RefSeq" id="WP_020824109.1">
    <property type="nucleotide sequence ID" value="NZ_CP017484.1"/>
</dbReference>
<gene>
    <name evidence="3" type="ORF">NCTC9380_00492</name>
</gene>
<dbReference type="InterPro" id="IPR041092">
    <property type="entry name" value="PBECR1"/>
</dbReference>
<sequence length="234" mass="26134">MQLTQSHIERINRLWLAMSFDSKEWDESKHPRAANGQFGKDGSQSAMKSVKANIGRGRSAMNTAIAEKRTVHRAMYHNELGWIDFEWGDTGKIKASGKTKGAMGISHIIESRMRKDNLSYEQATKMLTKNVVEAIAKGKTVDKFEKGNVTALKIDHEKCRVSLRKSKGSNAWIITAFELFEDAGSKGDGKTTATEHQSYSARIDAGASSKNSITPRSISNQVKKRINSLFQRNR</sequence>
<evidence type="ECO:0000256" key="1">
    <source>
        <dbReference type="SAM" id="MobiDB-lite"/>
    </source>
</evidence>
<dbReference type="EMBL" id="UGPL01000006">
    <property type="protein sequence ID" value="STY65234.1"/>
    <property type="molecule type" value="Genomic_DNA"/>
</dbReference>
<feature type="region of interest" description="Disordered" evidence="1">
    <location>
        <begin position="186"/>
        <end position="220"/>
    </location>
</feature>